<dbReference type="Pfam" id="PF20248">
    <property type="entry name" value="DUF6603"/>
    <property type="match status" value="1"/>
</dbReference>
<evidence type="ECO:0000313" key="2">
    <source>
        <dbReference type="EMBL" id="MBD1362327.1"/>
    </source>
</evidence>
<evidence type="ECO:0000313" key="3">
    <source>
        <dbReference type="Proteomes" id="UP000606600"/>
    </source>
</evidence>
<accession>A0ABR7WLZ8</accession>
<dbReference type="InterPro" id="IPR046538">
    <property type="entry name" value="DUF6603"/>
</dbReference>
<dbReference type="Proteomes" id="UP000606600">
    <property type="component" value="Unassembled WGS sequence"/>
</dbReference>
<sequence length="1606" mass="174392">MSTPDLTKIGTEVKDLGLLIGLLTGNRTNPDIDKNWFSSPKDGLKHGFNWPNLKPVAQSVLTKATNPIDEDGSIFQENWFPVTVSDDKGGVKPSGFYLVQKTMDPLALLGIGLHKQCKFQDGKTTFDPFVFTPIFQMPNAPGVEPLFAPDLNGPVEIGFKFKYGGKFSDKFPYTQLIFWVVFDFSKEDKKPEVKFDLKKNGVSLGAGAMLDIDIVALINNLLEMDAVNNFLAKRIIPKDDKAKKPIDIDITWSGLFKSLGWLEPEGDHFKIGKIIMPDVLGKELITYVANTIEAAIEEFLNGTNEFAVVEQKAEEEGDPSWKMSLIMNEGRYGVNVQVADVVVKSSPEVKLQIGSFTADETDWIEAAGGEAPSPMGLNFYLLKKDESGFGVSFDPQFEAVSVGLDIAKNDEEPLFDIKGYSLQQAQLRGYFSSLQKDDNDKNQWGVAAALNNVSLPLGPSTEGEGVAQTLLASGDAPAEDKEEGDKKPAVNPAFSLLAAYQANFYLQLFDEDGEPQNIVSIPLNKSFGPVALKDVGIGWSDEDKALLFQLSGGLNLNALKLDLDKLTVGVPVESPGDPGTFSLGLEGFDLTFTSGAVSMAGGFLKYKEDPDDEDEQPQYNGAVAIQAASWGITALGSFGSVEGNPSLFIFGVLNAALGGPPVFFVTALAAGFGYNRKVILPAINDVQNFPFVKAAVNPKLFEGKKNDEILQSMSKVIPVELGQYWFAAGVKFTSFEILNSFALLILQFGKKFEVDVLGLSTLQLPKTYANSKLKPYVNAQMALKATFEPEEGILAVEAQLTNNSFVIDPKCKITGGFAYYSWFKGEHADDFVVTLGGYNKNFDKTAHPHYPTVPRLAFDWKVSSSVNFSGEAYFALTPSCVMAGGKLALTYHEGDLDAWFKAVADFLISWKPFRYDIGIAISIGVSYRVNIAFIHKTITLELGVDVQMWGPEFGGQAEVRLWIISFTVNFGVPNIPAETAVTWQKFYDYFLTGENSEKPLLSPNADPLPGKTREIITINTNAGLKEKLTIGGEEIWVVDPGTFDFNAMSVFGVSKITFANGPKGEGDAPEPRFGGAFGARPIGSIIFLGNSSNFTLGLTKKGSAGFAPYSLVDWKIDTNKQNVPEALYGTVKDNKEKPAAKLIGGVTKGLGAVAPPVAEANGPREFDAEKLKFSKIPKPVYTLSATAKASHIPLKWAGSLDKIKSSISTTAKTTRDGIFTALRDLNSQASVNADMSVMAQAPENIFQDSPMLADANAQAQPLHMPERLVAAARTTLRRDAVLAEGHQLKATIIKYGFGKTGQTGVVLRGGIYNTELSKSRYRVNNSLNAFNMNPGMLQVWQLDNTSGDENLRHAGAFPVRMILFDDNLQVITDKILTTTGVSTETIPARASQMCLQGLTSASAALAGWHEESCLVLVNTKYLMGKACLIRPKRPHSVGYKQFQYDTGLVNGRALVMNNINQLEDEQPGWIETRFLTGIKQVFVLMRPEADKVAGAPELDSPVKLIYTNNEGSKTALALVPEMSGMNGEELWTAFTVPDVAGDSHFSIWVEAKSASGLELAGVAGSQKTLEGWTAELSTKLKTHDAGLNAGNAKNKLSVGLKNPLNF</sequence>
<evidence type="ECO:0000259" key="1">
    <source>
        <dbReference type="Pfam" id="PF20248"/>
    </source>
</evidence>
<name>A0ABR7WLZ8_9SPHI</name>
<keyword evidence="3" id="KW-1185">Reference proteome</keyword>
<dbReference type="EMBL" id="JACWMY010000001">
    <property type="protein sequence ID" value="MBD1362327.1"/>
    <property type="molecule type" value="Genomic_DNA"/>
</dbReference>
<comment type="caution">
    <text evidence="2">The sequence shown here is derived from an EMBL/GenBank/DDBJ whole genome shotgun (WGS) entry which is preliminary data.</text>
</comment>
<protein>
    <recommendedName>
        <fullName evidence="1">DUF6603 domain-containing protein</fullName>
    </recommendedName>
</protein>
<dbReference type="RefSeq" id="WP_191187016.1">
    <property type="nucleotide sequence ID" value="NZ_JACWMY010000001.1"/>
</dbReference>
<feature type="domain" description="DUF6603" evidence="1">
    <location>
        <begin position="523"/>
        <end position="1046"/>
    </location>
</feature>
<organism evidence="2 3">
    <name type="scientific">Mucilaginibacter pankratovii</name>
    <dbReference type="NCBI Taxonomy" id="2772110"/>
    <lineage>
        <taxon>Bacteria</taxon>
        <taxon>Pseudomonadati</taxon>
        <taxon>Bacteroidota</taxon>
        <taxon>Sphingobacteriia</taxon>
        <taxon>Sphingobacteriales</taxon>
        <taxon>Sphingobacteriaceae</taxon>
        <taxon>Mucilaginibacter</taxon>
    </lineage>
</organism>
<reference evidence="2 3" key="1">
    <citation type="submission" date="2020-09" db="EMBL/GenBank/DDBJ databases">
        <title>Novel species of Mucilaginibacter isolated from a glacier on the Tibetan Plateau.</title>
        <authorList>
            <person name="Liu Q."/>
            <person name="Xin Y.-H."/>
        </authorList>
    </citation>
    <scope>NUCLEOTIDE SEQUENCE [LARGE SCALE GENOMIC DNA]</scope>
    <source>
        <strain evidence="2 3">ZT4R22</strain>
    </source>
</reference>
<gene>
    <name evidence="2" type="ORF">IDJ77_00770</name>
</gene>
<proteinExistence type="predicted"/>